<evidence type="ECO:0000256" key="3">
    <source>
        <dbReference type="ARBA" id="ARBA00022692"/>
    </source>
</evidence>
<dbReference type="AlphaFoldDB" id="A0A7J8JC59"/>
<accession>A0A7J8JC59</accession>
<dbReference type="OrthoDB" id="9906043at2759"/>
<evidence type="ECO:0000313" key="13">
    <source>
        <dbReference type="Proteomes" id="UP000593571"/>
    </source>
</evidence>
<dbReference type="Pfam" id="PF00059">
    <property type="entry name" value="Lectin_C"/>
    <property type="match status" value="1"/>
</dbReference>
<evidence type="ECO:0000256" key="8">
    <source>
        <dbReference type="ARBA" id="ARBA00023157"/>
    </source>
</evidence>
<dbReference type="InterPro" id="IPR050828">
    <property type="entry name" value="C-type_lectin/matrix_domain"/>
</dbReference>
<comment type="caution">
    <text evidence="12">The sequence shown here is derived from an EMBL/GenBank/DDBJ whole genome shotgun (WGS) entry which is preliminary data.</text>
</comment>
<dbReference type="InterPro" id="IPR016186">
    <property type="entry name" value="C-type_lectin-like/link_sf"/>
</dbReference>
<keyword evidence="7 10" id="KW-0472">Membrane</keyword>
<keyword evidence="13" id="KW-1185">Reference proteome</keyword>
<keyword evidence="5" id="KW-0735">Signal-anchor</keyword>
<evidence type="ECO:0000256" key="9">
    <source>
        <dbReference type="ARBA" id="ARBA00023180"/>
    </source>
</evidence>
<keyword evidence="3 10" id="KW-0812">Transmembrane</keyword>
<dbReference type="FunFam" id="3.10.100.10:FF:000062">
    <property type="entry name" value="C-type lectin domain family 2 member D"/>
    <property type="match status" value="1"/>
</dbReference>
<evidence type="ECO:0000256" key="1">
    <source>
        <dbReference type="ARBA" id="ARBA00004401"/>
    </source>
</evidence>
<dbReference type="CDD" id="cd03593">
    <property type="entry name" value="CLECT_NK_receptors_like"/>
    <property type="match status" value="1"/>
</dbReference>
<gene>
    <name evidence="12" type="ORF">HJG63_002973</name>
</gene>
<name>A0A7J8JC59_ROUAE</name>
<evidence type="ECO:0000256" key="4">
    <source>
        <dbReference type="ARBA" id="ARBA00022734"/>
    </source>
</evidence>
<feature type="transmembrane region" description="Helical" evidence="10">
    <location>
        <begin position="36"/>
        <end position="57"/>
    </location>
</feature>
<dbReference type="SUPFAM" id="SSF56436">
    <property type="entry name" value="C-type lectin-like"/>
    <property type="match status" value="1"/>
</dbReference>
<dbReference type="InterPro" id="IPR001304">
    <property type="entry name" value="C-type_lectin-like"/>
</dbReference>
<evidence type="ECO:0000256" key="5">
    <source>
        <dbReference type="ARBA" id="ARBA00022968"/>
    </source>
</evidence>
<proteinExistence type="predicted"/>
<reference evidence="12 13" key="1">
    <citation type="journal article" date="2020" name="Nature">
        <title>Six reference-quality genomes reveal evolution of bat adaptations.</title>
        <authorList>
            <person name="Jebb D."/>
            <person name="Huang Z."/>
            <person name="Pippel M."/>
            <person name="Hughes G.M."/>
            <person name="Lavrichenko K."/>
            <person name="Devanna P."/>
            <person name="Winkler S."/>
            <person name="Jermiin L.S."/>
            <person name="Skirmuntt E.C."/>
            <person name="Katzourakis A."/>
            <person name="Burkitt-Gray L."/>
            <person name="Ray D.A."/>
            <person name="Sullivan K.A.M."/>
            <person name="Roscito J.G."/>
            <person name="Kirilenko B.M."/>
            <person name="Davalos L.M."/>
            <person name="Corthals A.P."/>
            <person name="Power M.L."/>
            <person name="Jones G."/>
            <person name="Ransome R.D."/>
            <person name="Dechmann D.K.N."/>
            <person name="Locatelli A.G."/>
            <person name="Puechmaille S.J."/>
            <person name="Fedrigo O."/>
            <person name="Jarvis E.D."/>
            <person name="Hiller M."/>
            <person name="Vernes S.C."/>
            <person name="Myers E.W."/>
            <person name="Teeling E.C."/>
        </authorList>
    </citation>
    <scope>NUCLEOTIDE SEQUENCE [LARGE SCALE GENOMIC DNA]</scope>
    <source>
        <strain evidence="12">MRouAeg1</strain>
        <tissue evidence="12">Muscle</tissue>
    </source>
</reference>
<dbReference type="SMART" id="SM00034">
    <property type="entry name" value="CLECT"/>
    <property type="match status" value="1"/>
</dbReference>
<dbReference type="Proteomes" id="UP000593571">
    <property type="component" value="Unassembled WGS sequence"/>
</dbReference>
<evidence type="ECO:0000256" key="2">
    <source>
        <dbReference type="ARBA" id="ARBA00022475"/>
    </source>
</evidence>
<keyword evidence="8" id="KW-1015">Disulfide bond</keyword>
<dbReference type="GO" id="GO:0030246">
    <property type="term" value="F:carbohydrate binding"/>
    <property type="evidence" value="ECO:0007669"/>
    <property type="project" value="UniProtKB-KW"/>
</dbReference>
<evidence type="ECO:0000256" key="10">
    <source>
        <dbReference type="SAM" id="Phobius"/>
    </source>
</evidence>
<dbReference type="PANTHER" id="PTHR45710:SF35">
    <property type="entry name" value="C-TYPE LECTIN DOMAIN FAMILY 2 MEMBER D"/>
    <property type="match status" value="1"/>
</dbReference>
<dbReference type="GO" id="GO:0009897">
    <property type="term" value="C:external side of plasma membrane"/>
    <property type="evidence" value="ECO:0007669"/>
    <property type="project" value="TreeGrafter"/>
</dbReference>
<dbReference type="PROSITE" id="PS50041">
    <property type="entry name" value="C_TYPE_LECTIN_2"/>
    <property type="match status" value="1"/>
</dbReference>
<evidence type="ECO:0000256" key="6">
    <source>
        <dbReference type="ARBA" id="ARBA00022989"/>
    </source>
</evidence>
<dbReference type="Gene3D" id="3.10.100.10">
    <property type="entry name" value="Mannose-Binding Protein A, subunit A"/>
    <property type="match status" value="1"/>
</dbReference>
<keyword evidence="9" id="KW-0325">Glycoprotein</keyword>
<sequence>MHDTSYTEKDVPTELLANLGSLPSRKHSSTVTPNRALVFSTIICLTIMVGIIAAVSVTGIKFQQKPSECFEVACPENWIGFQRKCFYFSDDMKNWTFSKRFCDSLDADLVKVETLQEMDFLLRYKGPSDHWIGLSREHGQPWKWTNGTEWTSKFSIRGRGECAYVNDKGISSARPYTERKWICSKPDIYAQMRMQSLT</sequence>
<feature type="domain" description="C-type lectin" evidence="11">
    <location>
        <begin position="81"/>
        <end position="184"/>
    </location>
</feature>
<protein>
    <submittedName>
        <fullName evidence="12">C-type lectin domain family 2 member D</fullName>
    </submittedName>
</protein>
<dbReference type="PANTHER" id="PTHR45710">
    <property type="entry name" value="C-TYPE LECTIN DOMAIN-CONTAINING PROTEIN 180"/>
    <property type="match status" value="1"/>
</dbReference>
<evidence type="ECO:0000259" key="11">
    <source>
        <dbReference type="PROSITE" id="PS50041"/>
    </source>
</evidence>
<dbReference type="InterPro" id="IPR033992">
    <property type="entry name" value="NKR-like_CTLD"/>
</dbReference>
<dbReference type="EMBL" id="JACASE010000002">
    <property type="protein sequence ID" value="KAF6494268.1"/>
    <property type="molecule type" value="Genomic_DNA"/>
</dbReference>
<keyword evidence="2" id="KW-1003">Cell membrane</keyword>
<keyword evidence="6 10" id="KW-1133">Transmembrane helix</keyword>
<evidence type="ECO:0000313" key="12">
    <source>
        <dbReference type="EMBL" id="KAF6494268.1"/>
    </source>
</evidence>
<comment type="subcellular location">
    <subcellularLocation>
        <location evidence="1">Cell membrane</location>
        <topology evidence="1">Single-pass type II membrane protein</topology>
    </subcellularLocation>
</comment>
<organism evidence="12 13">
    <name type="scientific">Rousettus aegyptiacus</name>
    <name type="common">Egyptian fruit bat</name>
    <name type="synonym">Pteropus aegyptiacus</name>
    <dbReference type="NCBI Taxonomy" id="9407"/>
    <lineage>
        <taxon>Eukaryota</taxon>
        <taxon>Metazoa</taxon>
        <taxon>Chordata</taxon>
        <taxon>Craniata</taxon>
        <taxon>Vertebrata</taxon>
        <taxon>Euteleostomi</taxon>
        <taxon>Mammalia</taxon>
        <taxon>Eutheria</taxon>
        <taxon>Laurasiatheria</taxon>
        <taxon>Chiroptera</taxon>
        <taxon>Yinpterochiroptera</taxon>
        <taxon>Pteropodoidea</taxon>
        <taxon>Pteropodidae</taxon>
        <taxon>Rousettinae</taxon>
        <taxon>Rousettus</taxon>
    </lineage>
</organism>
<evidence type="ECO:0000256" key="7">
    <source>
        <dbReference type="ARBA" id="ARBA00023136"/>
    </source>
</evidence>
<dbReference type="InterPro" id="IPR016187">
    <property type="entry name" value="CTDL_fold"/>
</dbReference>
<keyword evidence="4 12" id="KW-0430">Lectin</keyword>